<evidence type="ECO:0000313" key="3">
    <source>
        <dbReference type="Proteomes" id="UP001472677"/>
    </source>
</evidence>
<protein>
    <submittedName>
        <fullName evidence="2">Uncharacterized protein</fullName>
    </submittedName>
</protein>
<comment type="caution">
    <text evidence="2">The sequence shown here is derived from an EMBL/GenBank/DDBJ whole genome shotgun (WGS) entry which is preliminary data.</text>
</comment>
<evidence type="ECO:0000256" key="1">
    <source>
        <dbReference type="SAM" id="MobiDB-lite"/>
    </source>
</evidence>
<gene>
    <name evidence="2" type="ORF">V6N12_069442</name>
</gene>
<organism evidence="2 3">
    <name type="scientific">Hibiscus sabdariffa</name>
    <name type="common">roselle</name>
    <dbReference type="NCBI Taxonomy" id="183260"/>
    <lineage>
        <taxon>Eukaryota</taxon>
        <taxon>Viridiplantae</taxon>
        <taxon>Streptophyta</taxon>
        <taxon>Embryophyta</taxon>
        <taxon>Tracheophyta</taxon>
        <taxon>Spermatophyta</taxon>
        <taxon>Magnoliopsida</taxon>
        <taxon>eudicotyledons</taxon>
        <taxon>Gunneridae</taxon>
        <taxon>Pentapetalae</taxon>
        <taxon>rosids</taxon>
        <taxon>malvids</taxon>
        <taxon>Malvales</taxon>
        <taxon>Malvaceae</taxon>
        <taxon>Malvoideae</taxon>
        <taxon>Hibiscus</taxon>
    </lineage>
</organism>
<dbReference type="Proteomes" id="UP001472677">
    <property type="component" value="Unassembled WGS sequence"/>
</dbReference>
<reference evidence="2 3" key="1">
    <citation type="journal article" date="2024" name="G3 (Bethesda)">
        <title>Genome assembly of Hibiscus sabdariffa L. provides insights into metabolisms of medicinal natural products.</title>
        <authorList>
            <person name="Kim T."/>
        </authorList>
    </citation>
    <scope>NUCLEOTIDE SEQUENCE [LARGE SCALE GENOMIC DNA]</scope>
    <source>
        <strain evidence="2">TK-2024</strain>
        <tissue evidence="2">Old leaves</tissue>
    </source>
</reference>
<accession>A0ABR2FDZ3</accession>
<keyword evidence="3" id="KW-1185">Reference proteome</keyword>
<feature type="region of interest" description="Disordered" evidence="1">
    <location>
        <begin position="76"/>
        <end position="101"/>
    </location>
</feature>
<dbReference type="EMBL" id="JBBPBM010000006">
    <property type="protein sequence ID" value="KAK8579110.1"/>
    <property type="molecule type" value="Genomic_DNA"/>
</dbReference>
<sequence length="101" mass="10722">MLQQQVQSAGDAHHSVTRAVFPVVSGANKLCQATSQCTRNEQHESITIESMSPVEPSMTAVEGNSQIEELVNVEPAQIDEPGQYGESLLGDGSPVEEGAVE</sequence>
<name>A0ABR2FDZ3_9ROSI</name>
<evidence type="ECO:0000313" key="2">
    <source>
        <dbReference type="EMBL" id="KAK8579110.1"/>
    </source>
</evidence>
<proteinExistence type="predicted"/>